<protein>
    <submittedName>
        <fullName evidence="2">Uncharacterized protein</fullName>
    </submittedName>
</protein>
<evidence type="ECO:0000256" key="1">
    <source>
        <dbReference type="SAM" id="MobiDB-lite"/>
    </source>
</evidence>
<evidence type="ECO:0000313" key="2">
    <source>
        <dbReference type="EMBL" id="CAK0840762.1"/>
    </source>
</evidence>
<reference evidence="2" key="1">
    <citation type="submission" date="2023-10" db="EMBL/GenBank/DDBJ databases">
        <authorList>
            <person name="Chen Y."/>
            <person name="Shah S."/>
            <person name="Dougan E. K."/>
            <person name="Thang M."/>
            <person name="Chan C."/>
        </authorList>
    </citation>
    <scope>NUCLEOTIDE SEQUENCE [LARGE SCALE GENOMIC DNA]</scope>
</reference>
<dbReference type="Proteomes" id="UP001189429">
    <property type="component" value="Unassembled WGS sequence"/>
</dbReference>
<sequence>MARPEQPPERRQAWAPEQPPLGARRAASGASGSPGRSASLGQSPGPPLPVPVGLAALAPGESAWGPRPLLWSAAARFRSLSNERPKQERDSLRNRSVEGRAGSRKNKRWARREGEQNPRSQDAPLTSEVDGPPALPSK</sequence>
<feature type="region of interest" description="Disordered" evidence="1">
    <location>
        <begin position="1"/>
        <end position="66"/>
    </location>
</feature>
<feature type="compositionally biased region" description="Basic and acidic residues" evidence="1">
    <location>
        <begin position="1"/>
        <end position="12"/>
    </location>
</feature>
<feature type="region of interest" description="Disordered" evidence="1">
    <location>
        <begin position="78"/>
        <end position="138"/>
    </location>
</feature>
<name>A0ABN9T6R6_9DINO</name>
<proteinExistence type="predicted"/>
<evidence type="ECO:0000313" key="3">
    <source>
        <dbReference type="Proteomes" id="UP001189429"/>
    </source>
</evidence>
<feature type="compositionally biased region" description="Basic and acidic residues" evidence="1">
    <location>
        <begin position="81"/>
        <end position="98"/>
    </location>
</feature>
<organism evidence="2 3">
    <name type="scientific">Prorocentrum cordatum</name>
    <dbReference type="NCBI Taxonomy" id="2364126"/>
    <lineage>
        <taxon>Eukaryota</taxon>
        <taxon>Sar</taxon>
        <taxon>Alveolata</taxon>
        <taxon>Dinophyceae</taxon>
        <taxon>Prorocentrales</taxon>
        <taxon>Prorocentraceae</taxon>
        <taxon>Prorocentrum</taxon>
    </lineage>
</organism>
<feature type="compositionally biased region" description="Low complexity" evidence="1">
    <location>
        <begin position="51"/>
        <end position="60"/>
    </location>
</feature>
<comment type="caution">
    <text evidence="2">The sequence shown here is derived from an EMBL/GenBank/DDBJ whole genome shotgun (WGS) entry which is preliminary data.</text>
</comment>
<accession>A0ABN9T6R6</accession>
<gene>
    <name evidence="2" type="ORF">PCOR1329_LOCUS36114</name>
</gene>
<keyword evidence="3" id="KW-1185">Reference proteome</keyword>
<dbReference type="EMBL" id="CAUYUJ010014398">
    <property type="protein sequence ID" value="CAK0840762.1"/>
    <property type="molecule type" value="Genomic_DNA"/>
</dbReference>
<feature type="compositionally biased region" description="Low complexity" evidence="1">
    <location>
        <begin position="20"/>
        <end position="43"/>
    </location>
</feature>